<dbReference type="OrthoDB" id="1922492at2759"/>
<organism evidence="2 3">
    <name type="scientific">Rhododendron simsii</name>
    <name type="common">Sims's rhododendron</name>
    <dbReference type="NCBI Taxonomy" id="118357"/>
    <lineage>
        <taxon>Eukaryota</taxon>
        <taxon>Viridiplantae</taxon>
        <taxon>Streptophyta</taxon>
        <taxon>Embryophyta</taxon>
        <taxon>Tracheophyta</taxon>
        <taxon>Spermatophyta</taxon>
        <taxon>Magnoliopsida</taxon>
        <taxon>eudicotyledons</taxon>
        <taxon>Gunneridae</taxon>
        <taxon>Pentapetalae</taxon>
        <taxon>asterids</taxon>
        <taxon>Ericales</taxon>
        <taxon>Ericaceae</taxon>
        <taxon>Ericoideae</taxon>
        <taxon>Rhodoreae</taxon>
        <taxon>Rhododendron</taxon>
    </lineage>
</organism>
<feature type="transmembrane region" description="Helical" evidence="1">
    <location>
        <begin position="265"/>
        <end position="287"/>
    </location>
</feature>
<evidence type="ECO:0000256" key="1">
    <source>
        <dbReference type="SAM" id="Phobius"/>
    </source>
</evidence>
<dbReference type="EMBL" id="WJXA01000007">
    <property type="protein sequence ID" value="KAF7138285.1"/>
    <property type="molecule type" value="Genomic_DNA"/>
</dbReference>
<dbReference type="PANTHER" id="PTHR35469">
    <property type="entry name" value="TRANSMEMBRANE PROTEIN"/>
    <property type="match status" value="1"/>
</dbReference>
<dbReference type="AlphaFoldDB" id="A0A834GSH3"/>
<keyword evidence="1" id="KW-1133">Transmembrane helix</keyword>
<feature type="transmembrane region" description="Helical" evidence="1">
    <location>
        <begin position="205"/>
        <end position="223"/>
    </location>
</feature>
<evidence type="ECO:0000313" key="2">
    <source>
        <dbReference type="EMBL" id="KAF7138285.1"/>
    </source>
</evidence>
<sequence length="292" mass="31610">MMATATREARRRRIMDRGSDRLALITGGINTLPSSSSPSTINHNHDQPIGTLSLSLSLSLSACSDAVDDKSSSSLLPMHESASESGEINAAVDKIRDELVLRKCETTNEDLRALSWEVESQSQSSQVLSPVQESPICSPDTGCRLEPQGHRARFFTPKQISSAIKATESIRIYTSLAVAILVVLSFVGFPILGSRSMKSILFFRPLHLVLITNVSIVLSRLLLDKKQAGLERTDQQANKVSPAGGYGLAEQVGKALELGLVLQRIMSALFMDCSVYAIVLICGLSVAQKLGW</sequence>
<comment type="caution">
    <text evidence="2">The sequence shown here is derived from an EMBL/GenBank/DDBJ whole genome shotgun (WGS) entry which is preliminary data.</text>
</comment>
<protein>
    <submittedName>
        <fullName evidence="2">Uncharacterized protein</fullName>
    </submittedName>
</protein>
<proteinExistence type="predicted"/>
<accession>A0A834GSH3</accession>
<name>A0A834GSH3_RHOSS</name>
<reference evidence="2" key="1">
    <citation type="submission" date="2019-11" db="EMBL/GenBank/DDBJ databases">
        <authorList>
            <person name="Liu Y."/>
            <person name="Hou J."/>
            <person name="Li T.-Q."/>
            <person name="Guan C.-H."/>
            <person name="Wu X."/>
            <person name="Wu H.-Z."/>
            <person name="Ling F."/>
            <person name="Zhang R."/>
            <person name="Shi X.-G."/>
            <person name="Ren J.-P."/>
            <person name="Chen E.-F."/>
            <person name="Sun J.-M."/>
        </authorList>
    </citation>
    <scope>NUCLEOTIDE SEQUENCE</scope>
    <source>
        <strain evidence="2">Adult_tree_wgs_1</strain>
        <tissue evidence="2">Leaves</tissue>
    </source>
</reference>
<gene>
    <name evidence="2" type="ORF">RHSIM_Rhsim07G0154900</name>
</gene>
<keyword evidence="1" id="KW-0812">Transmembrane</keyword>
<dbReference type="PANTHER" id="PTHR35469:SF4">
    <property type="entry name" value="TRANSMEMBRANE PROTEIN"/>
    <property type="match status" value="1"/>
</dbReference>
<keyword evidence="1" id="KW-0472">Membrane</keyword>
<dbReference type="Proteomes" id="UP000626092">
    <property type="component" value="Unassembled WGS sequence"/>
</dbReference>
<keyword evidence="3" id="KW-1185">Reference proteome</keyword>
<feature type="transmembrane region" description="Helical" evidence="1">
    <location>
        <begin position="172"/>
        <end position="193"/>
    </location>
</feature>
<evidence type="ECO:0000313" key="3">
    <source>
        <dbReference type="Proteomes" id="UP000626092"/>
    </source>
</evidence>